<dbReference type="GO" id="GO:0000972">
    <property type="term" value="P:transcription-dependent tethering of RNA polymerase II gene DNA at nuclear periphery"/>
    <property type="evidence" value="ECO:0007669"/>
    <property type="project" value="TreeGrafter"/>
</dbReference>
<dbReference type="GO" id="GO:0006606">
    <property type="term" value="P:protein import into nucleus"/>
    <property type="evidence" value="ECO:0007669"/>
    <property type="project" value="TreeGrafter"/>
</dbReference>
<dbReference type="Pfam" id="PF03177">
    <property type="entry name" value="Nucleoporin_C"/>
    <property type="match status" value="1"/>
</dbReference>
<name>A0A833SBH5_9HYME</name>
<evidence type="ECO:0000256" key="5">
    <source>
        <dbReference type="ARBA" id="ARBA00023010"/>
    </source>
</evidence>
<dbReference type="Proteomes" id="UP000655588">
    <property type="component" value="Unassembled WGS sequence"/>
</dbReference>
<feature type="domain" description="Nucleoporin Nup133/Nup155-like C-terminal" evidence="7">
    <location>
        <begin position="67"/>
        <end position="319"/>
    </location>
</feature>
<accession>A0A833SBH5</accession>
<dbReference type="PANTHER" id="PTHR13405:SF11">
    <property type="entry name" value="NUCLEAR PORE COMPLEX PROTEIN NUP133"/>
    <property type="match status" value="1"/>
</dbReference>
<sequence>MSRYITDNRYNLTLKHGITGTNDSTVRNELYEQLVSYIDLILDGRKCHLESVKGTEKFEVLLKQYETDRMNLIQPLSMRFLEEQYDSAAMLAEKYCDFASLIQICELTNNKNQLDGYMKKFAAQDFTDNYKKYVKDGRQGQLVEKCRRGGTVELSEKLAEHPTLSWVQSALTDDLCFAASTLYSLAIQESELVTRKKVQHLLQYCLFKLFKYFFTYELLVLSQSMLSLAKLAFLASDELKEKDRHHVKNIDNELALVAYQEELPTQVLTTYGYDVEKLRVFTPTELITLYTSEDNIDANEYDFKKALDLLEYVEQEDEKVSLKLQTWARAAKRDQWDTLGKNPEQQVQETIFFKLMDLAHFTGGQVNEFLPPVDMLLIEPELGNLAASSNFQFLIKFVYEYAYSNY</sequence>
<dbReference type="AlphaFoldDB" id="A0A833SBH5"/>
<keyword evidence="4" id="KW-0653">Protein transport</keyword>
<protein>
    <recommendedName>
        <fullName evidence="7">Nucleoporin Nup133/Nup155-like C-terminal domain-containing protein</fullName>
    </recommendedName>
</protein>
<organism evidence="8 9">
    <name type="scientific">Frieseomelitta varia</name>
    <dbReference type="NCBI Taxonomy" id="561572"/>
    <lineage>
        <taxon>Eukaryota</taxon>
        <taxon>Metazoa</taxon>
        <taxon>Ecdysozoa</taxon>
        <taxon>Arthropoda</taxon>
        <taxon>Hexapoda</taxon>
        <taxon>Insecta</taxon>
        <taxon>Pterygota</taxon>
        <taxon>Neoptera</taxon>
        <taxon>Endopterygota</taxon>
        <taxon>Hymenoptera</taxon>
        <taxon>Apocrita</taxon>
        <taxon>Aculeata</taxon>
        <taxon>Apoidea</taxon>
        <taxon>Anthophila</taxon>
        <taxon>Apidae</taxon>
        <taxon>Frieseomelitta</taxon>
    </lineage>
</organism>
<evidence type="ECO:0000256" key="6">
    <source>
        <dbReference type="ARBA" id="ARBA00023242"/>
    </source>
</evidence>
<keyword evidence="5" id="KW-0811">Translocation</keyword>
<evidence type="ECO:0000259" key="7">
    <source>
        <dbReference type="Pfam" id="PF03177"/>
    </source>
</evidence>
<evidence type="ECO:0000256" key="1">
    <source>
        <dbReference type="ARBA" id="ARBA00004259"/>
    </source>
</evidence>
<keyword evidence="2" id="KW-0813">Transport</keyword>
<dbReference type="InterPro" id="IPR037624">
    <property type="entry name" value="Nup133-like"/>
</dbReference>
<evidence type="ECO:0000256" key="3">
    <source>
        <dbReference type="ARBA" id="ARBA00022816"/>
    </source>
</evidence>
<dbReference type="PANTHER" id="PTHR13405">
    <property type="entry name" value="NUCLEAR PORE COMPLEX PROTEIN NUP133"/>
    <property type="match status" value="1"/>
</dbReference>
<dbReference type="EMBL" id="WNWW01000182">
    <property type="protein sequence ID" value="KAF3429096.1"/>
    <property type="molecule type" value="Genomic_DNA"/>
</dbReference>
<dbReference type="Gene3D" id="1.20.58.1380">
    <property type="match status" value="1"/>
</dbReference>
<dbReference type="GO" id="GO:0016973">
    <property type="term" value="P:poly(A)+ mRNA export from nucleus"/>
    <property type="evidence" value="ECO:0007669"/>
    <property type="project" value="TreeGrafter"/>
</dbReference>
<reference evidence="8" key="1">
    <citation type="submission" date="2019-11" db="EMBL/GenBank/DDBJ databases">
        <title>The nuclear and mitochondrial genomes of Frieseomelitta varia - a highly eusocial stingless bee (Meliponini) with a permanently sterile worker caste.</title>
        <authorList>
            <person name="Freitas F.C.P."/>
            <person name="Lourenco A.P."/>
            <person name="Nunes F.M.F."/>
            <person name="Paschoal A.R."/>
            <person name="Abreu F.C.P."/>
            <person name="Barbin F.O."/>
            <person name="Bataglia L."/>
            <person name="Cardoso-Junior C.A.M."/>
            <person name="Cervoni M.S."/>
            <person name="Silva S.R."/>
            <person name="Dalarmi F."/>
            <person name="Del Lama M.A."/>
            <person name="Depintor T.S."/>
            <person name="Ferreira K.M."/>
            <person name="Goria P.S."/>
            <person name="Jaskot M.C."/>
            <person name="Lago D.C."/>
            <person name="Luna-Lucena D."/>
            <person name="Moda L.M."/>
            <person name="Nascimento L."/>
            <person name="Pedrino M."/>
            <person name="Rabico F.O."/>
            <person name="Sanches F.C."/>
            <person name="Santos D.E."/>
            <person name="Santos C.G."/>
            <person name="Vieira J."/>
            <person name="Lopes T.F."/>
            <person name="Barchuk A.R."/>
            <person name="Hartfelder K."/>
            <person name="Simoes Z.L.P."/>
            <person name="Bitondi M.M.G."/>
            <person name="Pinheiro D.G."/>
        </authorList>
    </citation>
    <scope>NUCLEOTIDE SEQUENCE</scope>
    <source>
        <strain evidence="8">USP_RPSP 00005682</strain>
        <tissue evidence="8">Whole individual</tissue>
    </source>
</reference>
<evidence type="ECO:0000256" key="4">
    <source>
        <dbReference type="ARBA" id="ARBA00022927"/>
    </source>
</evidence>
<evidence type="ECO:0000313" key="8">
    <source>
        <dbReference type="EMBL" id="KAF3429096.1"/>
    </source>
</evidence>
<proteinExistence type="predicted"/>
<dbReference type="GO" id="GO:0031080">
    <property type="term" value="C:nuclear pore outer ring"/>
    <property type="evidence" value="ECO:0007669"/>
    <property type="project" value="TreeGrafter"/>
</dbReference>
<dbReference type="Gene3D" id="1.25.40.700">
    <property type="match status" value="1"/>
</dbReference>
<keyword evidence="9" id="KW-1185">Reference proteome</keyword>
<comment type="caution">
    <text evidence="8">The sequence shown here is derived from an EMBL/GenBank/DDBJ whole genome shotgun (WGS) entry which is preliminary data.</text>
</comment>
<dbReference type="InterPro" id="IPR007187">
    <property type="entry name" value="Nucleoporin_Nup133/Nup155_C"/>
</dbReference>
<evidence type="ECO:0000313" key="9">
    <source>
        <dbReference type="Proteomes" id="UP000655588"/>
    </source>
</evidence>
<evidence type="ECO:0000256" key="2">
    <source>
        <dbReference type="ARBA" id="ARBA00022448"/>
    </source>
</evidence>
<dbReference type="GO" id="GO:0017056">
    <property type="term" value="F:structural constituent of nuclear pore"/>
    <property type="evidence" value="ECO:0007669"/>
    <property type="project" value="InterPro"/>
</dbReference>
<gene>
    <name evidence="8" type="ORF">E2986_12422</name>
</gene>
<comment type="subcellular location">
    <subcellularLocation>
        <location evidence="1">Nucleus envelope</location>
    </subcellularLocation>
</comment>
<keyword evidence="6" id="KW-0539">Nucleus</keyword>
<keyword evidence="3" id="KW-0509">mRNA transport</keyword>